<dbReference type="STRING" id="1314790.A0A1Y1Z457"/>
<dbReference type="PROSITE" id="PS50048">
    <property type="entry name" value="ZN2_CY6_FUNGAL_2"/>
    <property type="match status" value="1"/>
</dbReference>
<feature type="region of interest" description="Disordered" evidence="8">
    <location>
        <begin position="120"/>
        <end position="143"/>
    </location>
</feature>
<dbReference type="PANTHER" id="PTHR31313:SF81">
    <property type="entry name" value="TY1 ENHANCER ACTIVATOR"/>
    <property type="match status" value="1"/>
</dbReference>
<dbReference type="CDD" id="cd12148">
    <property type="entry name" value="fungal_TF_MHR"/>
    <property type="match status" value="1"/>
</dbReference>
<dbReference type="Gene3D" id="4.10.240.10">
    <property type="entry name" value="Zn(2)-C6 fungal-type DNA-binding domain"/>
    <property type="match status" value="1"/>
</dbReference>
<gene>
    <name evidence="10" type="ORF">K493DRAFT_377850</name>
</gene>
<keyword evidence="5" id="KW-0238">DNA-binding</keyword>
<dbReference type="GO" id="GO:0005634">
    <property type="term" value="C:nucleus"/>
    <property type="evidence" value="ECO:0007669"/>
    <property type="project" value="UniProtKB-SubCell"/>
</dbReference>
<comment type="subcellular location">
    <subcellularLocation>
        <location evidence="1">Nucleus</location>
    </subcellularLocation>
</comment>
<proteinExistence type="predicted"/>
<evidence type="ECO:0000256" key="3">
    <source>
        <dbReference type="ARBA" id="ARBA00022833"/>
    </source>
</evidence>
<dbReference type="GO" id="GO:0006351">
    <property type="term" value="P:DNA-templated transcription"/>
    <property type="evidence" value="ECO:0007669"/>
    <property type="project" value="InterPro"/>
</dbReference>
<feature type="domain" description="Zn(2)-C6 fungal-type" evidence="9">
    <location>
        <begin position="15"/>
        <end position="45"/>
    </location>
</feature>
<dbReference type="CDD" id="cd00067">
    <property type="entry name" value="GAL4"/>
    <property type="match status" value="1"/>
</dbReference>
<dbReference type="PROSITE" id="PS00463">
    <property type="entry name" value="ZN2_CY6_FUNGAL_1"/>
    <property type="match status" value="1"/>
</dbReference>
<name>A0A1Y1Z457_9FUNG</name>
<feature type="region of interest" description="Disordered" evidence="8">
    <location>
        <begin position="754"/>
        <end position="799"/>
    </location>
</feature>
<evidence type="ECO:0000259" key="9">
    <source>
        <dbReference type="PROSITE" id="PS50048"/>
    </source>
</evidence>
<keyword evidence="11" id="KW-1185">Reference proteome</keyword>
<keyword evidence="7" id="KW-0539">Nucleus</keyword>
<protein>
    <recommendedName>
        <fullName evidence="9">Zn(2)-C6 fungal-type domain-containing protein</fullName>
    </recommendedName>
</protein>
<evidence type="ECO:0000313" key="10">
    <source>
        <dbReference type="EMBL" id="ORY04904.1"/>
    </source>
</evidence>
<evidence type="ECO:0000256" key="2">
    <source>
        <dbReference type="ARBA" id="ARBA00022723"/>
    </source>
</evidence>
<dbReference type="AlphaFoldDB" id="A0A1Y1Z457"/>
<dbReference type="SUPFAM" id="SSF57701">
    <property type="entry name" value="Zn2/Cys6 DNA-binding domain"/>
    <property type="match status" value="1"/>
</dbReference>
<dbReference type="InterPro" id="IPR001138">
    <property type="entry name" value="Zn2Cys6_DnaBD"/>
</dbReference>
<keyword evidence="6" id="KW-0804">Transcription</keyword>
<dbReference type="Pfam" id="PF00172">
    <property type="entry name" value="Zn_clus"/>
    <property type="match status" value="1"/>
</dbReference>
<evidence type="ECO:0000256" key="5">
    <source>
        <dbReference type="ARBA" id="ARBA00023125"/>
    </source>
</evidence>
<dbReference type="Proteomes" id="UP000193498">
    <property type="component" value="Unassembled WGS sequence"/>
</dbReference>
<keyword evidence="4" id="KW-0805">Transcription regulation</keyword>
<feature type="compositionally biased region" description="Polar residues" evidence="8">
    <location>
        <begin position="788"/>
        <end position="799"/>
    </location>
</feature>
<dbReference type="GO" id="GO:0003677">
    <property type="term" value="F:DNA binding"/>
    <property type="evidence" value="ECO:0007669"/>
    <property type="project" value="UniProtKB-KW"/>
</dbReference>
<evidence type="ECO:0000313" key="11">
    <source>
        <dbReference type="Proteomes" id="UP000193498"/>
    </source>
</evidence>
<dbReference type="PANTHER" id="PTHR31313">
    <property type="entry name" value="TY1 ENHANCER ACTIVATOR"/>
    <property type="match status" value="1"/>
</dbReference>
<dbReference type="OrthoDB" id="4456959at2759"/>
<dbReference type="GO" id="GO:0008270">
    <property type="term" value="F:zinc ion binding"/>
    <property type="evidence" value="ECO:0007669"/>
    <property type="project" value="InterPro"/>
</dbReference>
<sequence length="922" mass="103448">MNTEENQKRQRVSRACDNCRRKKIRCDGDHPLCSNCQSFGINCTYNGTTKKRGPPKGYIEAIENRLYRMEHILGGLVQGDPRTAETIMNEMQRLEEASANFRAKPKVKPLEFREYRVPKARIPDSPPKPNSPPITNTQAKLDPISYNIPPTAPSFDAMTIPQQSQPPQMPLQSATCAEMDADINSLSSTTDQLVLDDDGRVRYCGTSSGFYLLQGTQRYQKDLFKIRPRMQTSLDRNELKIDPLTLPSPNLFTNLLEIYFTKINPIFPLLHKAEFLDHLNQRRQEMPYFLLNSIFAISAALISSKNILSKENIDAEIFFKRSRTLLDQAYEVSSIENVQALVLMSIYFHLSRGGMKSWMYSGMAIRMAEDLGLHRNPDIWNIKLTRAEKETRKRVWWVCYLIDRFSSVCVGRPVSIDDQQFDTPLPCLLEDDIMISSDVSPRSGLSLKPFLEVIKLHELIGRILSTVYVVRTPLAGDYQKRHFNLIELDSALNMWLQSLPPDLNYSPSSYYPRKSSNSPTLIYAHVWYHCALILLHRPFISKPESNSTPQSSSSQICMNAANNITAIVSSCVDNPELSEIIIFLLFPIFTASTIHLLHAASPNSWATNSSRSSLFRNLDILKQIRERCGYAGKYYTVLTDLIIESNINIESGNCKNTLIADTNATASEPVVLAPVEGSLPNIESNQYLMNLLTHMEFVEKLNGFPQGSLSNIPESHIPTTDIESTKPMDYQPASTFDMTLALDPYSASDAIPQLQPSSTSNTDPLNEMMGVGQQEAKPLSNEEVLSAPKTSDAPTSKNGTSVWGNQLAFDFEEWNDYAAQYVANVISTPLGAGTSNQHTPAILKLPSDEPVPMAETTIDPESFPTINKDVVSEEKMDTFGDNNIPGLSTLQSTTEYVSGAELAMAYDLINHQARGSQYSWQF</sequence>
<accession>A0A1Y1Z457</accession>
<dbReference type="InterPro" id="IPR036864">
    <property type="entry name" value="Zn2-C6_fun-type_DNA-bd_sf"/>
</dbReference>
<keyword evidence="2" id="KW-0479">Metal-binding</keyword>
<dbReference type="InterPro" id="IPR007219">
    <property type="entry name" value="XnlR_reg_dom"/>
</dbReference>
<keyword evidence="3" id="KW-0862">Zinc</keyword>
<reference evidence="10 11" key="1">
    <citation type="submission" date="2016-07" db="EMBL/GenBank/DDBJ databases">
        <title>Pervasive Adenine N6-methylation of Active Genes in Fungi.</title>
        <authorList>
            <consortium name="DOE Joint Genome Institute"/>
            <person name="Mondo S.J."/>
            <person name="Dannebaum R.O."/>
            <person name="Kuo R.C."/>
            <person name="Labutti K."/>
            <person name="Haridas S."/>
            <person name="Kuo A."/>
            <person name="Salamov A."/>
            <person name="Ahrendt S.R."/>
            <person name="Lipzen A."/>
            <person name="Sullivan W."/>
            <person name="Andreopoulos W.B."/>
            <person name="Clum A."/>
            <person name="Lindquist E."/>
            <person name="Daum C."/>
            <person name="Ramamoorthy G.K."/>
            <person name="Gryganskyi A."/>
            <person name="Culley D."/>
            <person name="Magnuson J.K."/>
            <person name="James T.Y."/>
            <person name="O'Malley M.A."/>
            <person name="Stajich J.E."/>
            <person name="Spatafora J.W."/>
            <person name="Visel A."/>
            <person name="Grigoriev I.V."/>
        </authorList>
    </citation>
    <scope>NUCLEOTIDE SEQUENCE [LARGE SCALE GENOMIC DNA]</scope>
    <source>
        <strain evidence="10 11">CBS 931.73</strain>
    </source>
</reference>
<evidence type="ECO:0000256" key="7">
    <source>
        <dbReference type="ARBA" id="ARBA00023242"/>
    </source>
</evidence>
<comment type="caution">
    <text evidence="10">The sequence shown here is derived from an EMBL/GenBank/DDBJ whole genome shotgun (WGS) entry which is preliminary data.</text>
</comment>
<evidence type="ECO:0000256" key="1">
    <source>
        <dbReference type="ARBA" id="ARBA00004123"/>
    </source>
</evidence>
<dbReference type="SMART" id="SM00906">
    <property type="entry name" value="Fungal_trans"/>
    <property type="match status" value="1"/>
</dbReference>
<dbReference type="InParanoid" id="A0A1Y1Z457"/>
<evidence type="ECO:0000256" key="4">
    <source>
        <dbReference type="ARBA" id="ARBA00023015"/>
    </source>
</evidence>
<dbReference type="Pfam" id="PF04082">
    <property type="entry name" value="Fungal_trans"/>
    <property type="match status" value="1"/>
</dbReference>
<evidence type="ECO:0000256" key="8">
    <source>
        <dbReference type="SAM" id="MobiDB-lite"/>
    </source>
</evidence>
<dbReference type="SMART" id="SM00066">
    <property type="entry name" value="GAL4"/>
    <property type="match status" value="1"/>
</dbReference>
<dbReference type="EMBL" id="MCFE01000030">
    <property type="protein sequence ID" value="ORY04904.1"/>
    <property type="molecule type" value="Genomic_DNA"/>
</dbReference>
<organism evidence="10 11">
    <name type="scientific">Basidiobolus meristosporus CBS 931.73</name>
    <dbReference type="NCBI Taxonomy" id="1314790"/>
    <lineage>
        <taxon>Eukaryota</taxon>
        <taxon>Fungi</taxon>
        <taxon>Fungi incertae sedis</taxon>
        <taxon>Zoopagomycota</taxon>
        <taxon>Entomophthoromycotina</taxon>
        <taxon>Basidiobolomycetes</taxon>
        <taxon>Basidiobolales</taxon>
        <taxon>Basidiobolaceae</taxon>
        <taxon>Basidiobolus</taxon>
    </lineage>
</organism>
<feature type="compositionally biased region" description="Polar residues" evidence="8">
    <location>
        <begin position="754"/>
        <end position="764"/>
    </location>
</feature>
<evidence type="ECO:0000256" key="6">
    <source>
        <dbReference type="ARBA" id="ARBA00023163"/>
    </source>
</evidence>
<dbReference type="InterPro" id="IPR051615">
    <property type="entry name" value="Transcr_Regulatory_Elem"/>
</dbReference>
<dbReference type="GO" id="GO:0000981">
    <property type="term" value="F:DNA-binding transcription factor activity, RNA polymerase II-specific"/>
    <property type="evidence" value="ECO:0007669"/>
    <property type="project" value="InterPro"/>
</dbReference>